<dbReference type="InterPro" id="IPR007569">
    <property type="entry name" value="DUF559"/>
</dbReference>
<name>A0ABZ0VBI5_9MICO</name>
<organism evidence="2 3">
    <name type="scientific">Microbacterium invictum</name>
    <dbReference type="NCBI Taxonomy" id="515415"/>
    <lineage>
        <taxon>Bacteria</taxon>
        <taxon>Bacillati</taxon>
        <taxon>Actinomycetota</taxon>
        <taxon>Actinomycetes</taxon>
        <taxon>Micrococcales</taxon>
        <taxon>Microbacteriaceae</taxon>
        <taxon>Microbacterium</taxon>
    </lineage>
</organism>
<feature type="domain" description="DUF559" evidence="1">
    <location>
        <begin position="194"/>
        <end position="267"/>
    </location>
</feature>
<accession>A0ABZ0VBI5</accession>
<dbReference type="Gene3D" id="3.40.960.10">
    <property type="entry name" value="VSR Endonuclease"/>
    <property type="match status" value="1"/>
</dbReference>
<evidence type="ECO:0000313" key="2">
    <source>
        <dbReference type="EMBL" id="WQB69495.1"/>
    </source>
</evidence>
<proteinExistence type="predicted"/>
<gene>
    <name evidence="2" type="ORF">T9R20_12410</name>
</gene>
<protein>
    <submittedName>
        <fullName evidence="2">DUF559 domain-containing protein</fullName>
    </submittedName>
</protein>
<sequence>MRRIILPSQGYLHRASLLETGWRPDALRRAMTEQGLELLRRTWVVAPDLDSRLRHAATLGGVVTCVSATDAFGLWRPDGTTRPHVRLPPHSSSVSDVARLHRSQAVTLAPARQLVDAIENVLAAVTACLPFADALVVWESALQRGVVASAHLRAVAWKTTAARQLADTAGALSDSGLETLFVDGMRRVGVGVLQQVVIGGQPVDGLIGDRLVVQIDGFAHHSDAAQRRKDIRHDRLLRSLGYTVFRFDYVDIVHNWPRVQAEVLRALAQGLHLAPRGALA</sequence>
<dbReference type="RefSeq" id="WP_322409616.1">
    <property type="nucleotide sequence ID" value="NZ_CP139779.1"/>
</dbReference>
<dbReference type="SUPFAM" id="SSF52980">
    <property type="entry name" value="Restriction endonuclease-like"/>
    <property type="match status" value="1"/>
</dbReference>
<evidence type="ECO:0000313" key="3">
    <source>
        <dbReference type="Proteomes" id="UP001324533"/>
    </source>
</evidence>
<evidence type="ECO:0000259" key="1">
    <source>
        <dbReference type="Pfam" id="PF04480"/>
    </source>
</evidence>
<reference evidence="2 3" key="1">
    <citation type="submission" date="2023-06" db="EMBL/GenBank/DDBJ databases">
        <title>Rock-solubilizing bacteria, Microbacterium invictum, promotes re-establishment of vegetation in rocky wasteland by accelerating rock bio-weathering and reshaping soil bacterial community.</title>
        <authorList>
            <person name="Liu C."/>
        </authorList>
    </citation>
    <scope>NUCLEOTIDE SEQUENCE [LARGE SCALE GENOMIC DNA]</scope>
    <source>
        <strain evidence="2 3">X-18</strain>
    </source>
</reference>
<dbReference type="Proteomes" id="UP001324533">
    <property type="component" value="Chromosome"/>
</dbReference>
<dbReference type="EMBL" id="CP139779">
    <property type="protein sequence ID" value="WQB69495.1"/>
    <property type="molecule type" value="Genomic_DNA"/>
</dbReference>
<dbReference type="Pfam" id="PF04480">
    <property type="entry name" value="DUF559"/>
    <property type="match status" value="1"/>
</dbReference>
<dbReference type="InterPro" id="IPR011335">
    <property type="entry name" value="Restrct_endonuc-II-like"/>
</dbReference>
<keyword evidence="3" id="KW-1185">Reference proteome</keyword>